<dbReference type="GO" id="GO:0016791">
    <property type="term" value="F:phosphatase activity"/>
    <property type="evidence" value="ECO:0007669"/>
    <property type="project" value="InterPro"/>
</dbReference>
<keyword evidence="2" id="KW-0479">Metal-binding</keyword>
<dbReference type="Pfam" id="PF13242">
    <property type="entry name" value="Hydrolase_like"/>
    <property type="match status" value="1"/>
</dbReference>
<keyword evidence="3" id="KW-0460">Magnesium</keyword>
<dbReference type="FunFam" id="3.40.50.1000:FF:000060">
    <property type="entry name" value="Haloacid dehalogenase-like hydrolase domain-containing protein 2"/>
    <property type="match status" value="1"/>
</dbReference>
<evidence type="ECO:0000313" key="7">
    <source>
        <dbReference type="WBParaSite" id="TCLT_0000211701-mRNA-1"/>
    </source>
</evidence>
<name>A0A0N5CPH4_THECL</name>
<dbReference type="PANTHER" id="PTHR19288">
    <property type="entry name" value="4-NITROPHENYLPHOSPHATASE-RELATED"/>
    <property type="match status" value="1"/>
</dbReference>
<dbReference type="Gene3D" id="3.40.50.1000">
    <property type="entry name" value="HAD superfamily/HAD-like"/>
    <property type="match status" value="2"/>
</dbReference>
<gene>
    <name evidence="5" type="ORF">TCLT_LOCUS2118</name>
</gene>
<dbReference type="GO" id="GO:0046872">
    <property type="term" value="F:metal ion binding"/>
    <property type="evidence" value="ECO:0007669"/>
    <property type="project" value="UniProtKB-KW"/>
</dbReference>
<comment type="cofactor">
    <cofactor evidence="1">
        <name>Mg(2+)</name>
        <dbReference type="ChEBI" id="CHEBI:18420"/>
    </cofactor>
</comment>
<evidence type="ECO:0000313" key="5">
    <source>
        <dbReference type="EMBL" id="VDM97888.1"/>
    </source>
</evidence>
<protein>
    <recommendedName>
        <fullName evidence="4">Haloacid dehalogenase-like hydrolase domain-containing protein 2</fullName>
    </recommendedName>
</protein>
<dbReference type="EMBL" id="UYYF01000368">
    <property type="protein sequence ID" value="VDM97888.1"/>
    <property type="molecule type" value="Genomic_DNA"/>
</dbReference>
<evidence type="ECO:0000313" key="6">
    <source>
        <dbReference type="Proteomes" id="UP000276776"/>
    </source>
</evidence>
<dbReference type="OMA" id="HKAKYIQ"/>
<accession>A0A0N5CPH4</accession>
<evidence type="ECO:0000256" key="1">
    <source>
        <dbReference type="ARBA" id="ARBA00001946"/>
    </source>
</evidence>
<evidence type="ECO:0000256" key="3">
    <source>
        <dbReference type="ARBA" id="ARBA00022842"/>
    </source>
</evidence>
<reference evidence="5 6" key="2">
    <citation type="submission" date="2018-11" db="EMBL/GenBank/DDBJ databases">
        <authorList>
            <consortium name="Pathogen Informatics"/>
        </authorList>
    </citation>
    <scope>NUCLEOTIDE SEQUENCE [LARGE SCALE GENOMIC DNA]</scope>
</reference>
<dbReference type="STRING" id="103827.A0A0N5CPH4"/>
<dbReference type="InterPro" id="IPR006355">
    <property type="entry name" value="LHPP/HDHD2"/>
</dbReference>
<sequence length="296" mass="32882">MSSGIVAVLIDLSGTLHVEDLCIKGVPAALLRLRQNPRYLVKFVTNTTKVPCFLSSSRVVFEKAGSRNNVLYLFYSLKLVKLSCDSHMDSSNRLHERLAKLGLEISQSEIFTSLSAAKQLIKKNNLRPLLFLEDSAMEDFADLEVDNPNAVVVGLAPSKFCYSYLNQAFRLLLSGAKLVAIHKGRYYRQKDGLSLGPGPFVEALEYATGVKSEVVGKPESMFFLTALNSLQQCLRPEQVVMIGDDVRDDVLGALNVGMHGILVKTGKYCEGIFIVRFSCMFLKFYSVDEAFAFTLR</sequence>
<dbReference type="SUPFAM" id="SSF56784">
    <property type="entry name" value="HAD-like"/>
    <property type="match status" value="1"/>
</dbReference>
<dbReference type="WBParaSite" id="TCLT_0000211701-mRNA-1">
    <property type="protein sequence ID" value="TCLT_0000211701-mRNA-1"/>
    <property type="gene ID" value="TCLT_0000211701"/>
</dbReference>
<dbReference type="OrthoDB" id="426235at2759"/>
<evidence type="ECO:0000256" key="2">
    <source>
        <dbReference type="ARBA" id="ARBA00022723"/>
    </source>
</evidence>
<keyword evidence="6" id="KW-1185">Reference proteome</keyword>
<dbReference type="AlphaFoldDB" id="A0A0N5CPH4"/>
<evidence type="ECO:0000256" key="4">
    <source>
        <dbReference type="ARBA" id="ARBA00039666"/>
    </source>
</evidence>
<dbReference type="NCBIfam" id="TIGR01458">
    <property type="entry name" value="HAD-SF-IIA-hyp3"/>
    <property type="match status" value="1"/>
</dbReference>
<proteinExistence type="predicted"/>
<dbReference type="Proteomes" id="UP000276776">
    <property type="component" value="Unassembled WGS sequence"/>
</dbReference>
<dbReference type="InterPro" id="IPR036412">
    <property type="entry name" value="HAD-like_sf"/>
</dbReference>
<reference evidence="7" key="1">
    <citation type="submission" date="2017-02" db="UniProtKB">
        <authorList>
            <consortium name="WormBaseParasite"/>
        </authorList>
    </citation>
    <scope>IDENTIFICATION</scope>
</reference>
<organism evidence="7">
    <name type="scientific">Thelazia callipaeda</name>
    <name type="common">Oriental eyeworm</name>
    <name type="synonym">Parasitic nematode</name>
    <dbReference type="NCBI Taxonomy" id="103827"/>
    <lineage>
        <taxon>Eukaryota</taxon>
        <taxon>Metazoa</taxon>
        <taxon>Ecdysozoa</taxon>
        <taxon>Nematoda</taxon>
        <taxon>Chromadorea</taxon>
        <taxon>Rhabditida</taxon>
        <taxon>Spirurina</taxon>
        <taxon>Spiruromorpha</taxon>
        <taxon>Thelazioidea</taxon>
        <taxon>Thelaziidae</taxon>
        <taxon>Thelazia</taxon>
    </lineage>
</organism>
<dbReference type="InterPro" id="IPR023214">
    <property type="entry name" value="HAD_sf"/>
</dbReference>
<dbReference type="GO" id="GO:0005737">
    <property type="term" value="C:cytoplasm"/>
    <property type="evidence" value="ECO:0007669"/>
    <property type="project" value="TreeGrafter"/>
</dbReference>
<dbReference type="PANTHER" id="PTHR19288:SF46">
    <property type="entry name" value="HALOACID DEHALOGENASE-LIKE HYDROLASE DOMAIN-CONTAINING PROTEIN 2"/>
    <property type="match status" value="1"/>
</dbReference>